<name>A0AAX4IUY8_9PEZI</name>
<proteinExistence type="predicted"/>
<dbReference type="Proteomes" id="UP001322277">
    <property type="component" value="Chromosome 8"/>
</dbReference>
<evidence type="ECO:0000313" key="3">
    <source>
        <dbReference type="Proteomes" id="UP001322277"/>
    </source>
</evidence>
<reference evidence="3" key="1">
    <citation type="journal article" date="2023" name="bioRxiv">
        <title>Complete genome of the Medicago anthracnose fungus, Colletotrichum destructivum, reveals a mini-chromosome-like region within a core chromosome.</title>
        <authorList>
            <person name="Lapalu N."/>
            <person name="Simon A."/>
            <person name="Lu A."/>
            <person name="Plaumann P.-L."/>
            <person name="Amselem J."/>
            <person name="Pigne S."/>
            <person name="Auger A."/>
            <person name="Koch C."/>
            <person name="Dallery J.-F."/>
            <person name="O'Connell R.J."/>
        </authorList>
    </citation>
    <scope>NUCLEOTIDE SEQUENCE [LARGE SCALE GENOMIC DNA]</scope>
    <source>
        <strain evidence="3">CBS 520.97</strain>
    </source>
</reference>
<evidence type="ECO:0000313" key="2">
    <source>
        <dbReference type="EMBL" id="WQF87037.1"/>
    </source>
</evidence>
<dbReference type="RefSeq" id="XP_062784258.1">
    <property type="nucleotide sequence ID" value="XM_062928207.1"/>
</dbReference>
<protein>
    <submittedName>
        <fullName evidence="2">Uncharacterized protein</fullName>
    </submittedName>
</protein>
<dbReference type="GeneID" id="87948551"/>
<accession>A0AAX4IUY8</accession>
<keyword evidence="3" id="KW-1185">Reference proteome</keyword>
<organism evidence="2 3">
    <name type="scientific">Colletotrichum destructivum</name>
    <dbReference type="NCBI Taxonomy" id="34406"/>
    <lineage>
        <taxon>Eukaryota</taxon>
        <taxon>Fungi</taxon>
        <taxon>Dikarya</taxon>
        <taxon>Ascomycota</taxon>
        <taxon>Pezizomycotina</taxon>
        <taxon>Sordariomycetes</taxon>
        <taxon>Hypocreomycetidae</taxon>
        <taxon>Glomerellales</taxon>
        <taxon>Glomerellaceae</taxon>
        <taxon>Colletotrichum</taxon>
        <taxon>Colletotrichum destructivum species complex</taxon>
    </lineage>
</organism>
<gene>
    <name evidence="2" type="ORF">CDEST_12051</name>
</gene>
<evidence type="ECO:0000256" key="1">
    <source>
        <dbReference type="SAM" id="MobiDB-lite"/>
    </source>
</evidence>
<dbReference type="EMBL" id="CP137312">
    <property type="protein sequence ID" value="WQF87037.1"/>
    <property type="molecule type" value="Genomic_DNA"/>
</dbReference>
<feature type="region of interest" description="Disordered" evidence="1">
    <location>
        <begin position="48"/>
        <end position="108"/>
    </location>
</feature>
<sequence>MDGRTDGFCRNKSIFLFVSAKSWAARTNRTAFSIPSHPSVLPIKLTPKNSNIPITINRRKRSAKLPPSSSSRRRHRAPSPRTASWGGGVSRIDGRGVTRPTPRSPSALAVHHAPSLTGVRHWRKTATDTCTKQNFLHRQWKYRHTTYI</sequence>
<dbReference type="KEGG" id="cdet:87948551"/>
<dbReference type="AlphaFoldDB" id="A0AAX4IUY8"/>